<dbReference type="SMART" id="SM00387">
    <property type="entry name" value="HATPase_c"/>
    <property type="match status" value="1"/>
</dbReference>
<keyword evidence="9" id="KW-1185">Reference proteome</keyword>
<dbReference type="SMART" id="SM00091">
    <property type="entry name" value="PAS"/>
    <property type="match status" value="3"/>
</dbReference>
<dbReference type="InterPro" id="IPR013656">
    <property type="entry name" value="PAS_4"/>
</dbReference>
<feature type="domain" description="Histidine kinase" evidence="5">
    <location>
        <begin position="504"/>
        <end position="707"/>
    </location>
</feature>
<sequence length="721" mass="79707">MRDDLRPVTPRALPSNGLHSLLPLLLDAVTVPTYVHAGGPILHANPAMLRLAGHELDALRRFHHSALCDEAGQPGLQAYGEACLSPAGDPPAMELQLITAHGATRQVEINGRRVMFDGQPCVIVTCQDLSDIQHVQSSLLQVSQLLNQIINGGPVATFVVDRDHRVTHWNKACERLTGRLAWEMLGRTEYWRAFYNHERPLLADMIVDGVKLNELKNHYQDAVKPSQELQDAYEGETFFPALKEGEEGRWLFFTAAPLRDPQGELIGAIETLQDVTQRRKAEEELTRHRNQLEQLVEERSAELGGTVRQLAAFMENSPIGILHTMDGRVVHNNQTLAAIFGLPGGSAVGMAGADFFLSAEDHDALTQLAKPRLAQGLPVQHEMWLRHSSGSALWVQMIAYVADIQDLSAGAWWLVQDRTEFRRAQDELQSNFARIQETNRKLEEAQNQLLQSDKMASIGQLAAGVAHEINNPIGFVGSNLNSLKTYVQDLMRLIDGYQQAESQGFGTETRAPLADIKKSVEMDYLREDLPQLLSESEDGLARVKKIVQDLKDFSRVDQADWQEADLNTGLESTLNVVMHEVKYKAEVIKQLTPLPLVRCLAAQLNQVFMNLIVNASHAIQGRGTITLSSGTQDDWVWVEVRDSGCGMNEEVQRRIFEPFFTTKPVGKGTGLGLSLSFSIVQRHGGSIRLQSAPGQGSAFRVWIPVAGPAAEGGLLTPPGSF</sequence>
<dbReference type="SMART" id="SM00388">
    <property type="entry name" value="HisKA"/>
    <property type="match status" value="1"/>
</dbReference>
<keyword evidence="3" id="KW-0597">Phosphoprotein</keyword>
<dbReference type="PRINTS" id="PR00344">
    <property type="entry name" value="BCTRLSENSOR"/>
</dbReference>
<dbReference type="Gene3D" id="3.30.450.20">
    <property type="entry name" value="PAS domain"/>
    <property type="match status" value="3"/>
</dbReference>
<feature type="domain" description="PAC" evidence="7">
    <location>
        <begin position="233"/>
        <end position="287"/>
    </location>
</feature>
<dbReference type="Gene3D" id="1.10.287.130">
    <property type="match status" value="1"/>
</dbReference>
<dbReference type="CDD" id="cd00082">
    <property type="entry name" value="HisKA"/>
    <property type="match status" value="1"/>
</dbReference>
<comment type="catalytic activity">
    <reaction evidence="1">
        <text>ATP + protein L-histidine = ADP + protein N-phospho-L-histidine.</text>
        <dbReference type="EC" id="2.7.13.3"/>
    </reaction>
</comment>
<dbReference type="Proteomes" id="UP001500279">
    <property type="component" value="Unassembled WGS sequence"/>
</dbReference>
<evidence type="ECO:0000256" key="4">
    <source>
        <dbReference type="SAM" id="Coils"/>
    </source>
</evidence>
<dbReference type="Pfam" id="PF02518">
    <property type="entry name" value="HATPase_c"/>
    <property type="match status" value="1"/>
</dbReference>
<dbReference type="PROSITE" id="PS50112">
    <property type="entry name" value="PAS"/>
    <property type="match status" value="1"/>
</dbReference>
<protein>
    <recommendedName>
        <fullName evidence="2">histidine kinase</fullName>
        <ecNumber evidence="2">2.7.13.3</ecNumber>
    </recommendedName>
</protein>
<dbReference type="PROSITE" id="PS50113">
    <property type="entry name" value="PAC"/>
    <property type="match status" value="1"/>
</dbReference>
<dbReference type="Gene3D" id="3.30.565.10">
    <property type="entry name" value="Histidine kinase-like ATPase, C-terminal domain"/>
    <property type="match status" value="1"/>
</dbReference>
<dbReference type="Pfam" id="PF13426">
    <property type="entry name" value="PAS_9"/>
    <property type="match status" value="1"/>
</dbReference>
<organism evidence="8 9">
    <name type="scientific">Ideonella azotifigens</name>
    <dbReference type="NCBI Taxonomy" id="513160"/>
    <lineage>
        <taxon>Bacteria</taxon>
        <taxon>Pseudomonadati</taxon>
        <taxon>Pseudomonadota</taxon>
        <taxon>Betaproteobacteria</taxon>
        <taxon>Burkholderiales</taxon>
        <taxon>Sphaerotilaceae</taxon>
        <taxon>Ideonella</taxon>
    </lineage>
</organism>
<evidence type="ECO:0000259" key="6">
    <source>
        <dbReference type="PROSITE" id="PS50112"/>
    </source>
</evidence>
<dbReference type="InterPro" id="IPR035965">
    <property type="entry name" value="PAS-like_dom_sf"/>
</dbReference>
<evidence type="ECO:0000256" key="1">
    <source>
        <dbReference type="ARBA" id="ARBA00000085"/>
    </source>
</evidence>
<evidence type="ECO:0000259" key="5">
    <source>
        <dbReference type="PROSITE" id="PS50109"/>
    </source>
</evidence>
<dbReference type="EMBL" id="BAAAEW010000020">
    <property type="protein sequence ID" value="GAA0754446.1"/>
    <property type="molecule type" value="Genomic_DNA"/>
</dbReference>
<feature type="domain" description="PAS" evidence="6">
    <location>
        <begin position="142"/>
        <end position="213"/>
    </location>
</feature>
<dbReference type="PANTHER" id="PTHR43065:SF50">
    <property type="entry name" value="HISTIDINE KINASE"/>
    <property type="match status" value="1"/>
</dbReference>
<evidence type="ECO:0000259" key="7">
    <source>
        <dbReference type="PROSITE" id="PS50113"/>
    </source>
</evidence>
<accession>A0ABN1K4E2</accession>
<dbReference type="InterPro" id="IPR003594">
    <property type="entry name" value="HATPase_dom"/>
</dbReference>
<evidence type="ECO:0000256" key="3">
    <source>
        <dbReference type="ARBA" id="ARBA00022553"/>
    </source>
</evidence>
<dbReference type="InterPro" id="IPR004358">
    <property type="entry name" value="Sig_transdc_His_kin-like_C"/>
</dbReference>
<gene>
    <name evidence="8" type="ORF">GCM10009107_30940</name>
</gene>
<dbReference type="InterPro" id="IPR000700">
    <property type="entry name" value="PAS-assoc_C"/>
</dbReference>
<feature type="coiled-coil region" evidence="4">
    <location>
        <begin position="425"/>
        <end position="455"/>
    </location>
</feature>
<name>A0ABN1K4E2_9BURK</name>
<dbReference type="SUPFAM" id="SSF55874">
    <property type="entry name" value="ATPase domain of HSP90 chaperone/DNA topoisomerase II/histidine kinase"/>
    <property type="match status" value="1"/>
</dbReference>
<dbReference type="PANTHER" id="PTHR43065">
    <property type="entry name" value="SENSOR HISTIDINE KINASE"/>
    <property type="match status" value="1"/>
</dbReference>
<dbReference type="NCBIfam" id="TIGR00229">
    <property type="entry name" value="sensory_box"/>
    <property type="match status" value="2"/>
</dbReference>
<evidence type="ECO:0000256" key="2">
    <source>
        <dbReference type="ARBA" id="ARBA00012438"/>
    </source>
</evidence>
<dbReference type="PROSITE" id="PS50109">
    <property type="entry name" value="HIS_KIN"/>
    <property type="match status" value="1"/>
</dbReference>
<keyword evidence="4" id="KW-0175">Coiled coil</keyword>
<proteinExistence type="predicted"/>
<dbReference type="InterPro" id="IPR003661">
    <property type="entry name" value="HisK_dim/P_dom"/>
</dbReference>
<evidence type="ECO:0000313" key="9">
    <source>
        <dbReference type="Proteomes" id="UP001500279"/>
    </source>
</evidence>
<dbReference type="Pfam" id="PF08448">
    <property type="entry name" value="PAS_4"/>
    <property type="match status" value="1"/>
</dbReference>
<comment type="caution">
    <text evidence="8">The sequence shown here is derived from an EMBL/GenBank/DDBJ whole genome shotgun (WGS) entry which is preliminary data.</text>
</comment>
<dbReference type="CDD" id="cd00130">
    <property type="entry name" value="PAS"/>
    <property type="match status" value="2"/>
</dbReference>
<dbReference type="InterPro" id="IPR036890">
    <property type="entry name" value="HATPase_C_sf"/>
</dbReference>
<evidence type="ECO:0000313" key="8">
    <source>
        <dbReference type="EMBL" id="GAA0754446.1"/>
    </source>
</evidence>
<dbReference type="EC" id="2.7.13.3" evidence="2"/>
<dbReference type="InterPro" id="IPR000014">
    <property type="entry name" value="PAS"/>
</dbReference>
<reference evidence="8 9" key="1">
    <citation type="journal article" date="2019" name="Int. J. Syst. Evol. Microbiol.">
        <title>The Global Catalogue of Microorganisms (GCM) 10K type strain sequencing project: providing services to taxonomists for standard genome sequencing and annotation.</title>
        <authorList>
            <consortium name="The Broad Institute Genomics Platform"/>
            <consortium name="The Broad Institute Genome Sequencing Center for Infectious Disease"/>
            <person name="Wu L."/>
            <person name="Ma J."/>
        </authorList>
    </citation>
    <scope>NUCLEOTIDE SEQUENCE [LARGE SCALE GENOMIC DNA]</scope>
    <source>
        <strain evidence="8 9">JCM 15503</strain>
    </source>
</reference>
<dbReference type="InterPro" id="IPR005467">
    <property type="entry name" value="His_kinase_dom"/>
</dbReference>
<dbReference type="SUPFAM" id="SSF55785">
    <property type="entry name" value="PYP-like sensor domain (PAS domain)"/>
    <property type="match status" value="3"/>
</dbReference>
<dbReference type="RefSeq" id="WP_141288354.1">
    <property type="nucleotide sequence ID" value="NZ_BAAAEW010000020.1"/>
</dbReference>